<dbReference type="PROSITE" id="PS50011">
    <property type="entry name" value="PROTEIN_KINASE_DOM"/>
    <property type="match status" value="1"/>
</dbReference>
<reference evidence="9 10" key="1">
    <citation type="submission" date="2018-12" db="EMBL/GenBank/DDBJ databases">
        <title>Amycolatopsis eburnea sp. nov. actinomycete associate with arbuscular mycorrhiza fungal spore.</title>
        <authorList>
            <person name="Lumyong S."/>
            <person name="Chaiya L."/>
        </authorList>
    </citation>
    <scope>NUCLEOTIDE SEQUENCE [LARGE SCALE GENOMIC DNA]</scope>
    <source>
        <strain evidence="9 10">GLM-1</strain>
    </source>
</reference>
<feature type="domain" description="Protein kinase" evidence="8">
    <location>
        <begin position="550"/>
        <end position="812"/>
    </location>
</feature>
<dbReference type="OrthoDB" id="9762169at2"/>
<feature type="binding site" evidence="7">
    <location>
        <position position="579"/>
    </location>
    <ligand>
        <name>ATP</name>
        <dbReference type="ChEBI" id="CHEBI:30616"/>
    </ligand>
</feature>
<dbReference type="EC" id="2.7.11.1" evidence="1"/>
<organism evidence="9 10">
    <name type="scientific">Amycolatopsis eburnea</name>
    <dbReference type="NCBI Taxonomy" id="2267691"/>
    <lineage>
        <taxon>Bacteria</taxon>
        <taxon>Bacillati</taxon>
        <taxon>Actinomycetota</taxon>
        <taxon>Actinomycetes</taxon>
        <taxon>Pseudonocardiales</taxon>
        <taxon>Pseudonocardiaceae</taxon>
        <taxon>Amycolatopsis</taxon>
    </lineage>
</organism>
<dbReference type="EMBL" id="RSEC01000060">
    <property type="protein sequence ID" value="RSD10274.1"/>
    <property type="molecule type" value="Genomic_DNA"/>
</dbReference>
<dbReference type="InterPro" id="IPR027417">
    <property type="entry name" value="P-loop_NTPase"/>
</dbReference>
<keyword evidence="4 7" id="KW-0547">Nucleotide-binding</keyword>
<dbReference type="PANTHER" id="PTHR43289:SF6">
    <property type="entry name" value="SERINE_THREONINE-PROTEIN KINASE NEKL-3"/>
    <property type="match status" value="1"/>
</dbReference>
<evidence type="ECO:0000256" key="4">
    <source>
        <dbReference type="ARBA" id="ARBA00022741"/>
    </source>
</evidence>
<dbReference type="Proteomes" id="UP000267081">
    <property type="component" value="Unassembled WGS sequence"/>
</dbReference>
<keyword evidence="10" id="KW-1185">Reference proteome</keyword>
<evidence type="ECO:0000313" key="10">
    <source>
        <dbReference type="Proteomes" id="UP000267081"/>
    </source>
</evidence>
<evidence type="ECO:0000256" key="2">
    <source>
        <dbReference type="ARBA" id="ARBA00022527"/>
    </source>
</evidence>
<evidence type="ECO:0000256" key="5">
    <source>
        <dbReference type="ARBA" id="ARBA00022777"/>
    </source>
</evidence>
<evidence type="ECO:0000313" key="9">
    <source>
        <dbReference type="EMBL" id="RSD10274.1"/>
    </source>
</evidence>
<keyword evidence="2" id="KW-0723">Serine/threonine-protein kinase</keyword>
<dbReference type="CDD" id="cd14014">
    <property type="entry name" value="STKc_PknB_like"/>
    <property type="match status" value="1"/>
</dbReference>
<dbReference type="SMART" id="SM00220">
    <property type="entry name" value="S_TKc"/>
    <property type="match status" value="1"/>
</dbReference>
<dbReference type="GO" id="GO:0005524">
    <property type="term" value="F:ATP binding"/>
    <property type="evidence" value="ECO:0007669"/>
    <property type="project" value="UniProtKB-UniRule"/>
</dbReference>
<dbReference type="InterPro" id="IPR011009">
    <property type="entry name" value="Kinase-like_dom_sf"/>
</dbReference>
<evidence type="ECO:0000256" key="6">
    <source>
        <dbReference type="ARBA" id="ARBA00022840"/>
    </source>
</evidence>
<proteinExistence type="predicted"/>
<dbReference type="Gene3D" id="3.40.50.300">
    <property type="entry name" value="P-loop containing nucleotide triphosphate hydrolases"/>
    <property type="match status" value="1"/>
</dbReference>
<sequence length="815" mass="90206">MDRVEKMVRIALRETFRYINEPLHVDEDALALLGNAEIIEEIRSRIAHSRGGAFLVAGFRGVGKSTLVLRALEQMRRESDPGTAVLPVVLSVARSTTTDRLLFALVRRIFETLNDSAVFSHLSPKTQQSLLLAYMRTSLSFKETQTKATEKGGSIELGGAAGKSVASVAVPKVNLSAKRTRSLATEASFLAYSETDVEHDLMRIISLLNADSALSRGSRSWLRRLWARRRHRSSRLHLVIVLDEVDKLTTGESGVAAIEELLSGLKNVLTMVGAHFLLIAGPDLHDRAMKDASRGNSVYESVFSWLTYVPCTWEAPERLLDAVVSETAEEKPVGEIALLANYLKFKARGVPRRLLQEFNAFMTWDGNQPFLCVDETERRRLEFYARLEEILADYFVSDRHEQLFPASLDQDRRRLGAYYTVDWIVRSAGDPFTATDLVREGEDAELDPLLQLSQRVVERLLGHLVKYQVVEIVRSQDFSAVVIGDVAEAQLTVYKLADNATRALLGFAIHNESERAVLEGSRLTFRHMDVSEVSVAEESVLGIRTLGSRYELRSLLGQGGMGTVYRGRDLGTGLEVAIKVLRPAMAMNEQAVARFRRESAIASTIKYPQIVQTYDVVADSPDGLALVMELLPGRTLRAEVDAEGPLGAVAAAKLGLALAGALNYLENRGLVRIDLKPSNVMMHPDRGPVIIDLGLAREVETAGTRLTFTGGIVGTPIYMAPEQLNDLPVDVRADIYSLGLLLYFSLAGRVPWEGDRMVTIFARILNDDIDVDKLPVSPEFRAVIKQATDRDREKRFAHAVDLKSALEAVPELASS</sequence>
<evidence type="ECO:0000259" key="8">
    <source>
        <dbReference type="PROSITE" id="PS50011"/>
    </source>
</evidence>
<dbReference type="InterPro" id="IPR000719">
    <property type="entry name" value="Prot_kinase_dom"/>
</dbReference>
<comment type="caution">
    <text evidence="9">The sequence shown here is derived from an EMBL/GenBank/DDBJ whole genome shotgun (WGS) entry which is preliminary data.</text>
</comment>
<keyword evidence="6 7" id="KW-0067">ATP-binding</keyword>
<keyword evidence="5" id="KW-0418">Kinase</keyword>
<gene>
    <name evidence="9" type="ORF">EIY87_35905</name>
</gene>
<dbReference type="GO" id="GO:0004674">
    <property type="term" value="F:protein serine/threonine kinase activity"/>
    <property type="evidence" value="ECO:0007669"/>
    <property type="project" value="UniProtKB-KW"/>
</dbReference>
<dbReference type="RefSeq" id="WP_125314408.1">
    <property type="nucleotide sequence ID" value="NZ_RSEC01000060.1"/>
</dbReference>
<protein>
    <recommendedName>
        <fullName evidence="1">non-specific serine/threonine protein kinase</fullName>
        <ecNumber evidence="1">2.7.11.1</ecNumber>
    </recommendedName>
</protein>
<dbReference type="AlphaFoldDB" id="A0A3R9DRH8"/>
<dbReference type="Gene3D" id="3.30.200.20">
    <property type="entry name" value="Phosphorylase Kinase, domain 1"/>
    <property type="match status" value="1"/>
</dbReference>
<evidence type="ECO:0000256" key="1">
    <source>
        <dbReference type="ARBA" id="ARBA00012513"/>
    </source>
</evidence>
<accession>A0A3R9DRH8</accession>
<dbReference type="Pfam" id="PF00069">
    <property type="entry name" value="Pkinase"/>
    <property type="match status" value="1"/>
</dbReference>
<evidence type="ECO:0000256" key="7">
    <source>
        <dbReference type="PROSITE-ProRule" id="PRU10141"/>
    </source>
</evidence>
<dbReference type="InterPro" id="IPR017441">
    <property type="entry name" value="Protein_kinase_ATP_BS"/>
</dbReference>
<name>A0A3R9DRH8_9PSEU</name>
<keyword evidence="3" id="KW-0808">Transferase</keyword>
<evidence type="ECO:0000256" key="3">
    <source>
        <dbReference type="ARBA" id="ARBA00022679"/>
    </source>
</evidence>
<dbReference type="SUPFAM" id="SSF52540">
    <property type="entry name" value="P-loop containing nucleoside triphosphate hydrolases"/>
    <property type="match status" value="1"/>
</dbReference>
<dbReference type="PANTHER" id="PTHR43289">
    <property type="entry name" value="MITOGEN-ACTIVATED PROTEIN KINASE KINASE KINASE 20-RELATED"/>
    <property type="match status" value="1"/>
</dbReference>
<dbReference type="Gene3D" id="1.10.510.10">
    <property type="entry name" value="Transferase(Phosphotransferase) domain 1"/>
    <property type="match status" value="1"/>
</dbReference>
<dbReference type="PROSITE" id="PS00107">
    <property type="entry name" value="PROTEIN_KINASE_ATP"/>
    <property type="match status" value="1"/>
</dbReference>
<dbReference type="SUPFAM" id="SSF56112">
    <property type="entry name" value="Protein kinase-like (PK-like)"/>
    <property type="match status" value="1"/>
</dbReference>